<gene>
    <name evidence="1" type="ORF">STAIW_v1c08750</name>
</gene>
<evidence type="ECO:0000313" key="1">
    <source>
        <dbReference type="EMBL" id="AGR41461.1"/>
    </source>
</evidence>
<reference evidence="1 2" key="1">
    <citation type="journal article" date="2013" name="Genome Biol. Evol.">
        <title>Comparison of metabolic capacities and inference of gene content evolution in mosquito-associated Spiroplasma diminutum and S. taiwanense.</title>
        <authorList>
            <person name="Lo W.S."/>
            <person name="Ku C."/>
            <person name="Chen L.L."/>
            <person name="Chang T.H."/>
            <person name="Kuo C.H."/>
        </authorList>
    </citation>
    <scope>NUCLEOTIDE SEQUENCE [LARGE SCALE GENOMIC DNA]</scope>
    <source>
        <strain evidence="1">CT-1</strain>
    </source>
</reference>
<dbReference type="Proteomes" id="UP000014984">
    <property type="component" value="Chromosome"/>
</dbReference>
<dbReference type="PATRIC" id="fig|1276220.3.peg.892"/>
<dbReference type="HOGENOM" id="CLU_3258049_0_0_14"/>
<organism evidence="1 2">
    <name type="scientific">Spiroplasma taiwanense CT-1</name>
    <dbReference type="NCBI Taxonomy" id="1276220"/>
    <lineage>
        <taxon>Bacteria</taxon>
        <taxon>Bacillati</taxon>
        <taxon>Mycoplasmatota</taxon>
        <taxon>Mollicutes</taxon>
        <taxon>Entomoplasmatales</taxon>
        <taxon>Spiroplasmataceae</taxon>
        <taxon>Spiroplasma</taxon>
    </lineage>
</organism>
<sequence>MEIIYSKEKEIQKFNQIDSSMFKFIEIKDQTVEKINSKPYSY</sequence>
<dbReference type="EMBL" id="CP005074">
    <property type="protein sequence ID" value="AGR41461.1"/>
    <property type="molecule type" value="Genomic_DNA"/>
</dbReference>
<dbReference type="RefSeq" id="WP_020834600.1">
    <property type="nucleotide sequence ID" value="NC_021846.1"/>
</dbReference>
<evidence type="ECO:0000313" key="2">
    <source>
        <dbReference type="Proteomes" id="UP000014984"/>
    </source>
</evidence>
<proteinExistence type="predicted"/>
<dbReference type="STRING" id="1276220.STAIW_v1c08750"/>
<accession>S5LXY1</accession>
<protein>
    <submittedName>
        <fullName evidence="1">Uncharacterized protein</fullName>
    </submittedName>
</protein>
<name>S5LXY1_9MOLU</name>
<dbReference type="KEGG" id="stai:STAIW_v1c08750"/>
<dbReference type="AlphaFoldDB" id="S5LXY1"/>
<keyword evidence="2" id="KW-1185">Reference proteome</keyword>